<comment type="caution">
    <text evidence="1">The sequence shown here is derived from an EMBL/GenBank/DDBJ whole genome shotgun (WGS) entry which is preliminary data.</text>
</comment>
<name>I7KA61_9CLOT</name>
<dbReference type="AlphaFoldDB" id="I7KA61"/>
<dbReference type="RefSeq" id="WP_008909845.1">
    <property type="nucleotide sequence ID" value="NZ_CAKP01000138.1"/>
</dbReference>
<sequence length="133" mass="15422">MNIVKERVSYLKGLADGLGINEDTKEGRLLIAIIDVLDEIAEEIERIYDEQSDLEDYVDAIDEDLTRLEDEIYDEDDEDDGFVEVECPHCHEKIYLDEDVFEDEDEDEIICPNCSEPIFIKDECNCDDENCNC</sequence>
<dbReference type="InterPro" id="IPR054688">
    <property type="entry name" value="CD1247_N"/>
</dbReference>
<evidence type="ECO:0000313" key="2">
    <source>
        <dbReference type="Proteomes" id="UP000007652"/>
    </source>
</evidence>
<keyword evidence="2" id="KW-1185">Reference proteome</keyword>
<evidence type="ECO:0000313" key="1">
    <source>
        <dbReference type="EMBL" id="CCJ34602.1"/>
    </source>
</evidence>
<reference evidence="1 2" key="1">
    <citation type="journal article" date="2011" name="J. Bacteriol.">
        <title>Draft genome sequence of Caloramator australicus strain RC3T, a thermoanaerobe from the Great Artesian Basin of Australia.</title>
        <authorList>
            <person name="Ogg C.D."/>
            <person name="Patel B.K.C."/>
        </authorList>
    </citation>
    <scope>NUCLEOTIDE SEQUENCE [LARGE SCALE GENOMIC DNA]</scope>
    <source>
        <strain evidence="1 2">RC3</strain>
    </source>
</reference>
<dbReference type="EMBL" id="CAKP01000138">
    <property type="protein sequence ID" value="CCJ34602.1"/>
    <property type="molecule type" value="Genomic_DNA"/>
</dbReference>
<protein>
    <recommendedName>
        <fullName evidence="3">AraC family transcriptional regulator</fullName>
    </recommendedName>
</protein>
<evidence type="ECO:0008006" key="3">
    <source>
        <dbReference type="Google" id="ProtNLM"/>
    </source>
</evidence>
<dbReference type="NCBIfam" id="NF045650">
    <property type="entry name" value="CD1247_Nterm"/>
    <property type="match status" value="1"/>
</dbReference>
<dbReference type="Proteomes" id="UP000007652">
    <property type="component" value="Unassembled WGS sequence"/>
</dbReference>
<organism evidence="1 2">
    <name type="scientific">Caloramator australicus RC3</name>
    <dbReference type="NCBI Taxonomy" id="857293"/>
    <lineage>
        <taxon>Bacteria</taxon>
        <taxon>Bacillati</taxon>
        <taxon>Bacillota</taxon>
        <taxon>Clostridia</taxon>
        <taxon>Eubacteriales</taxon>
        <taxon>Clostridiaceae</taxon>
        <taxon>Caloramator</taxon>
    </lineage>
</organism>
<accession>I7KA61</accession>
<dbReference type="STRING" id="857293.CAAU_2519"/>
<gene>
    <name evidence="1" type="ORF">CAAU_2519</name>
</gene>
<dbReference type="eggNOG" id="ENOG5032YE8">
    <property type="taxonomic scope" value="Bacteria"/>
</dbReference>
<proteinExistence type="predicted"/>
<dbReference type="OrthoDB" id="2381377at2"/>